<evidence type="ECO:0000313" key="1">
    <source>
        <dbReference type="EMBL" id="CAG8452237.1"/>
    </source>
</evidence>
<protein>
    <submittedName>
        <fullName evidence="1">9399_t:CDS:1</fullName>
    </submittedName>
</protein>
<reference evidence="1" key="1">
    <citation type="submission" date="2021-06" db="EMBL/GenBank/DDBJ databases">
        <authorList>
            <person name="Kallberg Y."/>
            <person name="Tangrot J."/>
            <person name="Rosling A."/>
        </authorList>
    </citation>
    <scope>NUCLEOTIDE SEQUENCE</scope>
    <source>
        <strain evidence="1">CL356</strain>
    </source>
</reference>
<keyword evidence="2" id="KW-1185">Reference proteome</keyword>
<sequence>MATPNKPIITNATYEVYSAHIICAFNTTTHLVKETIGEQAYEEVKNMLQMGKKLVMNDSIVKKLENIFQSKYSEIFEIESKIISETNIEDNQTTEEDRFIFFIRYALLDFVSTFKYLMPKVLDRDMLERSYIIECLSPILRAFRNAFPDVKYMWVEKDVRSIKEANKMFMSNIGERKTDLLILRLSEARELLNVEVSGPHRSTKKHTVGDVIGNRLTLFDVSLADKKKYLAVELASCIIPFSFDAITCYMKIFNFFAIIRKEFVEQEKLQRKIRSFIPAGDCSENLREWLHLPDDDISPVTEEDTDEIFL</sequence>
<gene>
    <name evidence="1" type="ORF">ACOLOM_LOCUS800</name>
</gene>
<proteinExistence type="predicted"/>
<dbReference type="Proteomes" id="UP000789525">
    <property type="component" value="Unassembled WGS sequence"/>
</dbReference>
<organism evidence="1 2">
    <name type="scientific">Acaulospora colombiana</name>
    <dbReference type="NCBI Taxonomy" id="27376"/>
    <lineage>
        <taxon>Eukaryota</taxon>
        <taxon>Fungi</taxon>
        <taxon>Fungi incertae sedis</taxon>
        <taxon>Mucoromycota</taxon>
        <taxon>Glomeromycotina</taxon>
        <taxon>Glomeromycetes</taxon>
        <taxon>Diversisporales</taxon>
        <taxon>Acaulosporaceae</taxon>
        <taxon>Acaulospora</taxon>
    </lineage>
</organism>
<dbReference type="EMBL" id="CAJVPT010000888">
    <property type="protein sequence ID" value="CAG8452237.1"/>
    <property type="molecule type" value="Genomic_DNA"/>
</dbReference>
<evidence type="ECO:0000313" key="2">
    <source>
        <dbReference type="Proteomes" id="UP000789525"/>
    </source>
</evidence>
<accession>A0ACA9K577</accession>
<name>A0ACA9K577_9GLOM</name>
<comment type="caution">
    <text evidence="1">The sequence shown here is derived from an EMBL/GenBank/DDBJ whole genome shotgun (WGS) entry which is preliminary data.</text>
</comment>